<evidence type="ECO:0000313" key="2">
    <source>
        <dbReference type="EMBL" id="CAB4654327.1"/>
    </source>
</evidence>
<dbReference type="EMBL" id="CAFBJH010000001">
    <property type="protein sequence ID" value="CAB4846840.1"/>
    <property type="molecule type" value="Genomic_DNA"/>
</dbReference>
<gene>
    <name evidence="1" type="ORF">UFOPK1773_00041</name>
    <name evidence="2" type="ORF">UFOPK2288_00009</name>
    <name evidence="3" type="ORF">UFOPK2589_00525</name>
    <name evidence="4" type="ORF">UFOPK2931_00012</name>
    <name evidence="5" type="ORF">UFOPK3056_00413</name>
    <name evidence="6" type="ORF">UFOPK3287_00008</name>
    <name evidence="7" type="ORF">UFOPK3558_00273</name>
    <name evidence="8" type="ORF">UFOPK4074_00222</name>
</gene>
<evidence type="ECO:0000313" key="7">
    <source>
        <dbReference type="EMBL" id="CAB4893605.1"/>
    </source>
</evidence>
<dbReference type="Pfam" id="PF18986">
    <property type="entry name" value="DUF5719"/>
    <property type="match status" value="1"/>
</dbReference>
<evidence type="ECO:0000313" key="1">
    <source>
        <dbReference type="EMBL" id="CAB4579657.1"/>
    </source>
</evidence>
<name>A0A6J6KWY7_9ZZZZ</name>
<dbReference type="EMBL" id="CAFBPG010000009">
    <property type="protein sequence ID" value="CAB5003987.1"/>
    <property type="molecule type" value="Genomic_DNA"/>
</dbReference>
<evidence type="ECO:0000313" key="5">
    <source>
        <dbReference type="EMBL" id="CAB4799639.1"/>
    </source>
</evidence>
<protein>
    <submittedName>
        <fullName evidence="2">Unannotated protein</fullName>
    </submittedName>
</protein>
<organism evidence="2">
    <name type="scientific">freshwater metagenome</name>
    <dbReference type="NCBI Taxonomy" id="449393"/>
    <lineage>
        <taxon>unclassified sequences</taxon>
        <taxon>metagenomes</taxon>
        <taxon>ecological metagenomes</taxon>
    </lineage>
</organism>
<sequence length="433" mass="45775">MRIRLMALVAVLISITLVSANLLEKKVSANKFSQTFPAVVCPPTGAGLNGQVSTGSRNTPSRKIVRNSSVFVPVKSSRFIIGADPVLLEGSAITSITWQSSASRWAGATVCKSPQGDEWFVGGSGDVTSKGRVLLVNSGLSNAIVDVALWSENGALAGKVFTVKPNSYTQVRLDSLAVAQSDLVVRVTPRSGRVSAYMIDERTKGLRSLGGDFVNSINTPRTDFVISGIPNQTINSKSVGHILRILSPGSAKATVSVDLISNDGSFIPVGFDSREIAREIVTDLTLSPNIKTNVFSLHIHSDRPILASVYSEIMVSGHKDFLWNTATTQLTPMSLAVSGLEPTIVFTGDQIRVGIESHLNNGRVKVTTVKGSDIASWKAPTGTRSIKITSVSSGVFGSGLVTSVNGIGTFPLMPGSLLSRVAIPSSNISVINR</sequence>
<dbReference type="InterPro" id="IPR043777">
    <property type="entry name" value="DUF5719"/>
</dbReference>
<dbReference type="EMBL" id="CAEZWS010000001">
    <property type="protein sequence ID" value="CAB4654327.1"/>
    <property type="molecule type" value="Genomic_DNA"/>
</dbReference>
<evidence type="ECO:0000313" key="4">
    <source>
        <dbReference type="EMBL" id="CAB4768467.1"/>
    </source>
</evidence>
<dbReference type="AlphaFoldDB" id="A0A6J6KWY7"/>
<dbReference type="EMBL" id="CAEZXT010000023">
    <property type="protein sequence ID" value="CAB4695461.1"/>
    <property type="molecule type" value="Genomic_DNA"/>
</dbReference>
<evidence type="ECO:0000313" key="3">
    <source>
        <dbReference type="EMBL" id="CAB4695461.1"/>
    </source>
</evidence>
<proteinExistence type="predicted"/>
<accession>A0A6J6KWY7</accession>
<dbReference type="EMBL" id="CAEZZZ010000001">
    <property type="protein sequence ID" value="CAB4768467.1"/>
    <property type="molecule type" value="Genomic_DNA"/>
</dbReference>
<reference evidence="2" key="1">
    <citation type="submission" date="2020-05" db="EMBL/GenBank/DDBJ databases">
        <authorList>
            <person name="Chiriac C."/>
            <person name="Salcher M."/>
            <person name="Ghai R."/>
            <person name="Kavagutti S V."/>
        </authorList>
    </citation>
    <scope>NUCLEOTIDE SEQUENCE</scope>
</reference>
<dbReference type="EMBL" id="CAEZUA010000002">
    <property type="protein sequence ID" value="CAB4579657.1"/>
    <property type="molecule type" value="Genomic_DNA"/>
</dbReference>
<evidence type="ECO:0000313" key="8">
    <source>
        <dbReference type="EMBL" id="CAB5003987.1"/>
    </source>
</evidence>
<evidence type="ECO:0000313" key="6">
    <source>
        <dbReference type="EMBL" id="CAB4846840.1"/>
    </source>
</evidence>
<dbReference type="EMBL" id="CAFBMI010000011">
    <property type="protein sequence ID" value="CAB4893605.1"/>
    <property type="molecule type" value="Genomic_DNA"/>
</dbReference>
<dbReference type="EMBL" id="CAFAAR010000023">
    <property type="protein sequence ID" value="CAB4799639.1"/>
    <property type="molecule type" value="Genomic_DNA"/>
</dbReference>